<comment type="similarity">
    <text evidence="1">Belongs to the P-Pant transferase superfamily. Gsp/Sfp/HetI/AcpT family.</text>
</comment>
<feature type="domain" description="4'-phosphopantetheinyl transferase" evidence="3">
    <location>
        <begin position="147"/>
        <end position="205"/>
    </location>
</feature>
<dbReference type="EMBL" id="JAROAS010000015">
    <property type="protein sequence ID" value="MED4128212.1"/>
    <property type="molecule type" value="Genomic_DNA"/>
</dbReference>
<dbReference type="Pfam" id="PF01648">
    <property type="entry name" value="ACPS"/>
    <property type="match status" value="1"/>
</dbReference>
<protein>
    <submittedName>
        <fullName evidence="5">4'-phosphopantetheinyl transferase superfamily protein</fullName>
    </submittedName>
</protein>
<evidence type="ECO:0000256" key="1">
    <source>
        <dbReference type="ARBA" id="ARBA00010990"/>
    </source>
</evidence>
<proteinExistence type="inferred from homology"/>
<dbReference type="InterPro" id="IPR055066">
    <property type="entry name" value="AASDHPPT_N"/>
</dbReference>
<dbReference type="InterPro" id="IPR037143">
    <property type="entry name" value="4-PPantetheinyl_Trfase_dom_sf"/>
</dbReference>
<dbReference type="Proteomes" id="UP001341820">
    <property type="component" value="Unassembled WGS sequence"/>
</dbReference>
<dbReference type="GO" id="GO:0016740">
    <property type="term" value="F:transferase activity"/>
    <property type="evidence" value="ECO:0007669"/>
    <property type="project" value="UniProtKB-KW"/>
</dbReference>
<name>A0ABU6NJN5_9BACI</name>
<keyword evidence="2 5" id="KW-0808">Transferase</keyword>
<evidence type="ECO:0000259" key="4">
    <source>
        <dbReference type="Pfam" id="PF22624"/>
    </source>
</evidence>
<organism evidence="5 6">
    <name type="scientific">Shouchella miscanthi</name>
    <dbReference type="NCBI Taxonomy" id="2598861"/>
    <lineage>
        <taxon>Bacteria</taxon>
        <taxon>Bacillati</taxon>
        <taxon>Bacillota</taxon>
        <taxon>Bacilli</taxon>
        <taxon>Bacillales</taxon>
        <taxon>Bacillaceae</taxon>
        <taxon>Shouchella</taxon>
    </lineage>
</organism>
<evidence type="ECO:0000256" key="2">
    <source>
        <dbReference type="ARBA" id="ARBA00022679"/>
    </source>
</evidence>
<sequence>MVDNIYMDKNEPKKGSKKALDNLFHLNLNGTPLIKGEHMTISIVYGKTENVMNNLSGMDIRLNQEEMENYNRFRFPNDQRDYLAAHLLARYCIHHLTGVAIHKIELTQHCATCGGNHGKPEVMYPATTFVSWSHTSGYVASISAHKPVGIDIEKMAASLDRAFGDSFLSPLEREAISLADGDEISSTLYKLWVKKESLIKLGLFRIDEMRDICLASSNPFYSHNRKKYAFIDIHSNPWMGAAVYEIEDGAIEKVSLTHL</sequence>
<gene>
    <name evidence="5" type="ORF">P5F74_08745</name>
</gene>
<evidence type="ECO:0000313" key="5">
    <source>
        <dbReference type="EMBL" id="MED4128212.1"/>
    </source>
</evidence>
<dbReference type="Pfam" id="PF22624">
    <property type="entry name" value="AASDHPPT_N"/>
    <property type="match status" value="1"/>
</dbReference>
<keyword evidence="6" id="KW-1185">Reference proteome</keyword>
<evidence type="ECO:0000313" key="6">
    <source>
        <dbReference type="Proteomes" id="UP001341820"/>
    </source>
</evidence>
<dbReference type="InterPro" id="IPR008278">
    <property type="entry name" value="4-PPantetheinyl_Trfase_dom"/>
</dbReference>
<dbReference type="InterPro" id="IPR050559">
    <property type="entry name" value="P-Pant_transferase_sf"/>
</dbReference>
<dbReference type="Gene3D" id="3.90.470.20">
    <property type="entry name" value="4'-phosphopantetheinyl transferase domain"/>
    <property type="match status" value="2"/>
</dbReference>
<feature type="domain" description="4'-phosphopantetheinyl transferase N-terminal" evidence="4">
    <location>
        <begin position="61"/>
        <end position="123"/>
    </location>
</feature>
<evidence type="ECO:0000259" key="3">
    <source>
        <dbReference type="Pfam" id="PF01648"/>
    </source>
</evidence>
<dbReference type="SUPFAM" id="SSF56214">
    <property type="entry name" value="4'-phosphopantetheinyl transferase"/>
    <property type="match status" value="2"/>
</dbReference>
<dbReference type="PANTHER" id="PTHR12215">
    <property type="entry name" value="PHOSPHOPANTETHEINE TRANSFERASE"/>
    <property type="match status" value="1"/>
</dbReference>
<comment type="caution">
    <text evidence="5">The sequence shown here is derived from an EMBL/GenBank/DDBJ whole genome shotgun (WGS) entry which is preliminary data.</text>
</comment>
<reference evidence="5 6" key="1">
    <citation type="submission" date="2023-03" db="EMBL/GenBank/DDBJ databases">
        <title>Bacillus Genome Sequencing.</title>
        <authorList>
            <person name="Dunlap C."/>
        </authorList>
    </citation>
    <scope>NUCLEOTIDE SEQUENCE [LARGE SCALE GENOMIC DNA]</scope>
    <source>
        <strain evidence="5 6">B-4107</strain>
    </source>
</reference>
<accession>A0ABU6NJN5</accession>
<dbReference type="RefSeq" id="WP_328237014.1">
    <property type="nucleotide sequence ID" value="NZ_JAROAS010000015.1"/>
</dbReference>
<dbReference type="PANTHER" id="PTHR12215:SF10">
    <property type="entry name" value="L-AMINOADIPATE-SEMIALDEHYDE DEHYDROGENASE-PHOSPHOPANTETHEINYL TRANSFERASE"/>
    <property type="match status" value="1"/>
</dbReference>